<dbReference type="CDD" id="cd00275">
    <property type="entry name" value="C2_PLC_like"/>
    <property type="match status" value="1"/>
</dbReference>
<dbReference type="GO" id="GO:0048015">
    <property type="term" value="P:phosphatidylinositol-mediated signaling"/>
    <property type="evidence" value="ECO:0007669"/>
    <property type="project" value="TreeGrafter"/>
</dbReference>
<evidence type="ECO:0000256" key="6">
    <source>
        <dbReference type="ARBA" id="ARBA00059664"/>
    </source>
</evidence>
<dbReference type="InterPro" id="IPR017946">
    <property type="entry name" value="PLC-like_Pdiesterase_TIM-brl"/>
</dbReference>
<dbReference type="Gene3D" id="3.20.20.190">
    <property type="entry name" value="Phosphatidylinositol (PI) phosphodiesterase"/>
    <property type="match status" value="1"/>
</dbReference>
<dbReference type="Pfam" id="PF00388">
    <property type="entry name" value="PI-PLC-X"/>
    <property type="match status" value="1"/>
</dbReference>
<dbReference type="InterPro" id="IPR001711">
    <property type="entry name" value="PLipase_C_Pinositol-sp_Y"/>
</dbReference>
<dbReference type="STRING" id="2025994.A0A2T2ZYD8"/>
<evidence type="ECO:0000256" key="1">
    <source>
        <dbReference type="ARBA" id="ARBA00001195"/>
    </source>
</evidence>
<dbReference type="EMBL" id="KZ678564">
    <property type="protein sequence ID" value="PSR79507.1"/>
    <property type="molecule type" value="Genomic_DNA"/>
</dbReference>
<dbReference type="PANTHER" id="PTHR10336:SF169">
    <property type="entry name" value="PHOSPHOINOSITIDE PHOSPHOLIPASE C"/>
    <property type="match status" value="1"/>
</dbReference>
<dbReference type="InterPro" id="IPR000909">
    <property type="entry name" value="PLipase_C_PInositol-sp_X_dom"/>
</dbReference>
<keyword evidence="3 7" id="KW-0442">Lipid degradation</keyword>
<dbReference type="InterPro" id="IPR035892">
    <property type="entry name" value="C2_domain_sf"/>
</dbReference>
<dbReference type="PROSITE" id="PS50008">
    <property type="entry name" value="PIPLC_Y_DOMAIN"/>
    <property type="match status" value="1"/>
</dbReference>
<dbReference type="Gene3D" id="2.60.40.150">
    <property type="entry name" value="C2 domain"/>
    <property type="match status" value="1"/>
</dbReference>
<reference evidence="10 11" key="1">
    <citation type="journal article" date="2018" name="Mycol. Prog.">
        <title>Coniella lustricola, a new species from submerged detritus.</title>
        <authorList>
            <person name="Raudabaugh D.B."/>
            <person name="Iturriaga T."/>
            <person name="Carver A."/>
            <person name="Mondo S."/>
            <person name="Pangilinan J."/>
            <person name="Lipzen A."/>
            <person name="He G."/>
            <person name="Amirebrahimi M."/>
            <person name="Grigoriev I.V."/>
            <person name="Miller A.N."/>
        </authorList>
    </citation>
    <scope>NUCLEOTIDE SEQUENCE [LARGE SCALE GENOMIC DNA]</scope>
    <source>
        <strain evidence="10 11">B22-T-1</strain>
    </source>
</reference>
<dbReference type="SMART" id="SM00149">
    <property type="entry name" value="PLCYc"/>
    <property type="match status" value="1"/>
</dbReference>
<evidence type="ECO:0000259" key="9">
    <source>
        <dbReference type="PROSITE" id="PS50008"/>
    </source>
</evidence>
<evidence type="ECO:0000256" key="2">
    <source>
        <dbReference type="ARBA" id="ARBA00022801"/>
    </source>
</evidence>
<dbReference type="InParanoid" id="A0A2T2ZYD8"/>
<gene>
    <name evidence="10" type="ORF">BD289DRAFT_462920</name>
</gene>
<dbReference type="FunFam" id="3.20.20.190:FF:000039">
    <property type="entry name" value="Phosphoinositide phospholipase C"/>
    <property type="match status" value="1"/>
</dbReference>
<dbReference type="GO" id="GO:0016042">
    <property type="term" value="P:lipid catabolic process"/>
    <property type="evidence" value="ECO:0007669"/>
    <property type="project" value="UniProtKB-KW"/>
</dbReference>
<accession>A0A2T2ZYD8</accession>
<dbReference type="SUPFAM" id="SSF49562">
    <property type="entry name" value="C2 domain (Calcium/lipid-binding domain, CaLB)"/>
    <property type="match status" value="1"/>
</dbReference>
<evidence type="ECO:0000313" key="10">
    <source>
        <dbReference type="EMBL" id="PSR79507.1"/>
    </source>
</evidence>
<dbReference type="OrthoDB" id="269822at2759"/>
<evidence type="ECO:0000256" key="4">
    <source>
        <dbReference type="ARBA" id="ARBA00023098"/>
    </source>
</evidence>
<keyword evidence="4 7" id="KW-0443">Lipid metabolism</keyword>
<proteinExistence type="predicted"/>
<keyword evidence="5" id="KW-0807">Transducer</keyword>
<feature type="region of interest" description="Disordered" evidence="8">
    <location>
        <begin position="1"/>
        <end position="60"/>
    </location>
</feature>
<evidence type="ECO:0000256" key="8">
    <source>
        <dbReference type="SAM" id="MobiDB-lite"/>
    </source>
</evidence>
<dbReference type="GO" id="GO:0004435">
    <property type="term" value="F:phosphatidylinositol-4,5-bisphosphate phospholipase C activity"/>
    <property type="evidence" value="ECO:0007669"/>
    <property type="project" value="UniProtKB-EC"/>
</dbReference>
<dbReference type="InterPro" id="IPR001192">
    <property type="entry name" value="PI-PLC_fam"/>
</dbReference>
<evidence type="ECO:0000313" key="11">
    <source>
        <dbReference type="Proteomes" id="UP000241462"/>
    </source>
</evidence>
<dbReference type="AlphaFoldDB" id="A0A2T2ZYD8"/>
<keyword evidence="2 7" id="KW-0378">Hydrolase</keyword>
<dbReference type="PRINTS" id="PR00390">
    <property type="entry name" value="PHPHLIPASEC"/>
</dbReference>
<keyword evidence="11" id="KW-1185">Reference proteome</keyword>
<feature type="compositionally biased region" description="Low complexity" evidence="8">
    <location>
        <begin position="43"/>
        <end position="58"/>
    </location>
</feature>
<sequence length="639" mass="68888">MPTMSDGLSSAFSSLNPFRRASPDHDEAGEAIDNSTVAGGGHSTTTNTTSSAAPNNNNRTPLRVSHALQSFLVAQGELEPADVHADSDAHPSAALLGLAAKPHINVPAAVLDRSHPLPEYFVSSSHNTYLQAHQLFGSSSAAAYETTLRAGARCVEIDAWDDETNADEPKVTHGFTLVSHIPFRAVCETIRDMVDAEAAAAAAAAAAPASHRTGSTGWRSRHGTQPAPVLVSLENHCSAHGQARLVAIMKEVWGDRLLSAAVRAKGHHEQAGGEHVTLAELGAKIVLIVEYHLQGEADLRDSSASDESADEAAEGLDGNAVRAYNEKRKTTGAGAIIAALAELGVYAQSVKPIDNTWFEQGVVTIKNSSSSSGGGEHDVDEPAHLRHHLINVSESGLTALLPRFDAQIGIHNAHHLMRVYPKGTRIFSQNMRPVPFWGRGAQICALNWQTFGLSLQLNEALFAGTDGYVLKPASLRRGGNGLAVAPTGANKKQLRVHVAGATGVPLPHGRAADDIKPYVTTTLYHPSDTRQSDETVRKRRTKAYKHHTLGFLHHGENPPRTDPIWDETLQWEYDDSELVFLRMLIKSEDAFAVNPILALCVVRVLYVAPGWNFIRMLDLKGRETDCSLLVKFDVLDVDQ</sequence>
<feature type="compositionally biased region" description="Polar residues" evidence="8">
    <location>
        <begin position="1"/>
        <end position="16"/>
    </location>
</feature>
<dbReference type="SMART" id="SM00148">
    <property type="entry name" value="PLCXc"/>
    <property type="match status" value="1"/>
</dbReference>
<dbReference type="PROSITE" id="PS50007">
    <property type="entry name" value="PIPLC_X_DOMAIN"/>
    <property type="match status" value="1"/>
</dbReference>
<dbReference type="Proteomes" id="UP000241462">
    <property type="component" value="Unassembled WGS sequence"/>
</dbReference>
<protein>
    <recommendedName>
        <fullName evidence="7">Phosphoinositide phospholipase C</fullName>
        <ecNumber evidence="7">3.1.4.11</ecNumber>
    </recommendedName>
</protein>
<name>A0A2T2ZYD8_9PEZI</name>
<organism evidence="10 11">
    <name type="scientific">Coniella lustricola</name>
    <dbReference type="NCBI Taxonomy" id="2025994"/>
    <lineage>
        <taxon>Eukaryota</taxon>
        <taxon>Fungi</taxon>
        <taxon>Dikarya</taxon>
        <taxon>Ascomycota</taxon>
        <taxon>Pezizomycotina</taxon>
        <taxon>Sordariomycetes</taxon>
        <taxon>Sordariomycetidae</taxon>
        <taxon>Diaporthales</taxon>
        <taxon>Schizoparmaceae</taxon>
        <taxon>Coniella</taxon>
    </lineage>
</organism>
<evidence type="ECO:0000256" key="7">
    <source>
        <dbReference type="RuleBase" id="RU361133"/>
    </source>
</evidence>
<dbReference type="GO" id="GO:0051209">
    <property type="term" value="P:release of sequestered calcium ion into cytosol"/>
    <property type="evidence" value="ECO:0007669"/>
    <property type="project" value="TreeGrafter"/>
</dbReference>
<comment type="function">
    <text evidence="6">The production of the second messenger molecules diacylglycerol (DAG) and inositol 1,4,5-trisphosphate (IP3) is mediated by activated phosphatidylinositol-specific phospholipase C enzymes.</text>
</comment>
<feature type="domain" description="PI-PLC Y-box" evidence="9">
    <location>
        <begin position="387"/>
        <end position="476"/>
    </location>
</feature>
<dbReference type="Pfam" id="PF00387">
    <property type="entry name" value="PI-PLC-Y"/>
    <property type="match status" value="1"/>
</dbReference>
<evidence type="ECO:0000256" key="5">
    <source>
        <dbReference type="ARBA" id="ARBA00023224"/>
    </source>
</evidence>
<comment type="catalytic activity">
    <reaction evidence="1 7">
        <text>a 1,2-diacyl-sn-glycero-3-phospho-(1D-myo-inositol-4,5-bisphosphate) + H2O = 1D-myo-inositol 1,4,5-trisphosphate + a 1,2-diacyl-sn-glycerol + H(+)</text>
        <dbReference type="Rhea" id="RHEA:33179"/>
        <dbReference type="ChEBI" id="CHEBI:15377"/>
        <dbReference type="ChEBI" id="CHEBI:15378"/>
        <dbReference type="ChEBI" id="CHEBI:17815"/>
        <dbReference type="ChEBI" id="CHEBI:58456"/>
        <dbReference type="ChEBI" id="CHEBI:203600"/>
        <dbReference type="EC" id="3.1.4.11"/>
    </reaction>
</comment>
<dbReference type="EC" id="3.1.4.11" evidence="7"/>
<dbReference type="PANTHER" id="PTHR10336">
    <property type="entry name" value="PHOSPHOINOSITIDE-SPECIFIC PHOSPHOLIPASE C FAMILY PROTEIN"/>
    <property type="match status" value="1"/>
</dbReference>
<evidence type="ECO:0000256" key="3">
    <source>
        <dbReference type="ARBA" id="ARBA00022963"/>
    </source>
</evidence>
<dbReference type="SUPFAM" id="SSF51695">
    <property type="entry name" value="PLC-like phosphodiesterases"/>
    <property type="match status" value="1"/>
</dbReference>